<organism evidence="1 2">
    <name type="scientific">Hymenobacter gelipurpurascens</name>
    <dbReference type="NCBI Taxonomy" id="89968"/>
    <lineage>
        <taxon>Bacteria</taxon>
        <taxon>Pseudomonadati</taxon>
        <taxon>Bacteroidota</taxon>
        <taxon>Cytophagia</taxon>
        <taxon>Cytophagales</taxon>
        <taxon>Hymenobacteraceae</taxon>
        <taxon>Hymenobacter</taxon>
    </lineage>
</organism>
<evidence type="ECO:0000313" key="2">
    <source>
        <dbReference type="Proteomes" id="UP000198131"/>
    </source>
</evidence>
<dbReference type="EMBL" id="FYEW01000002">
    <property type="protein sequence ID" value="SNC74582.1"/>
    <property type="molecule type" value="Genomic_DNA"/>
</dbReference>
<sequence length="128" mass="14462">MRQALAILLLFALSVQCTGRFGIVAGWWLNQDYIARVLCINRDKPQLKCNGRCHLRKELKAQEEREQKQQTGGKHVTPETPTLFWAAVAPLRFIPPGSFPAAVRYAAFRVAHYAWDRPGPDYPPAQGC</sequence>
<protein>
    <submittedName>
        <fullName evidence="1">Uncharacterized protein</fullName>
    </submittedName>
</protein>
<reference evidence="2" key="1">
    <citation type="submission" date="2017-06" db="EMBL/GenBank/DDBJ databases">
        <authorList>
            <person name="Varghese N."/>
            <person name="Submissions S."/>
        </authorList>
    </citation>
    <scope>NUCLEOTIDE SEQUENCE [LARGE SCALE GENOMIC DNA]</scope>
    <source>
        <strain evidence="2">DSM 11116</strain>
    </source>
</reference>
<keyword evidence="2" id="KW-1185">Reference proteome</keyword>
<proteinExistence type="predicted"/>
<dbReference type="Proteomes" id="UP000198131">
    <property type="component" value="Unassembled WGS sequence"/>
</dbReference>
<accession>A0A212U8J0</accession>
<evidence type="ECO:0000313" key="1">
    <source>
        <dbReference type="EMBL" id="SNC74582.1"/>
    </source>
</evidence>
<gene>
    <name evidence="1" type="ORF">SAMN06265337_2442</name>
</gene>
<name>A0A212U8J0_9BACT</name>
<dbReference type="RefSeq" id="WP_088843805.1">
    <property type="nucleotide sequence ID" value="NZ_FYEW01000002.1"/>
</dbReference>
<dbReference type="AlphaFoldDB" id="A0A212U8J0"/>